<protein>
    <submittedName>
        <fullName evidence="3">Uncharacterized protein</fullName>
    </submittedName>
</protein>
<sequence>MHLSIIYTAALVAAISPALAFWRLPCQGRLGVARLDPLVNPGQIAPHAHVVHGASNFGMTVTTDDLLNSHCTSCAIKQDKSIYWTPGTYFKYPNGETELVEQVGGMLVYYLPRGEGVKAFPKGFRILAGDPYLRNFTWPVPDPPKSSWSKYESTQFALSQKAVGFNCLNYAGTPEPTLYRHTMPSKKFIDENCPNGIRMEIFFPSCWNGKDLDTDDHKSHMAYPNLVEDGVCPEGFKTRLVSLLYETIWHTAKYKGIEGEFVLSNGDPNGCGYHADFIEAWEPGVLDDAVKSCKNSSGRVEDCGIFNLQSEAEQNKCKFKTPSPIATEGCKFSKNGLPGAVEILRGPEYAKVVTPKIDIIAADVPKVNVNIPVKNAPTTLSPFPVVSSSSRPQPPPPAPTTTTTTTRAPAPAQFFAPSENAGDGDTVPISTRTYTEGNVVYEVVIVEEKVTTTIDVPAGATPPAGGKVLRRARRHAHGHRH</sequence>
<feature type="region of interest" description="Disordered" evidence="1">
    <location>
        <begin position="456"/>
        <end position="481"/>
    </location>
</feature>
<feature type="compositionally biased region" description="Low complexity" evidence="1">
    <location>
        <begin position="380"/>
        <end position="391"/>
    </location>
</feature>
<reference evidence="3 4" key="1">
    <citation type="submission" date="2016-06" db="EMBL/GenBank/DDBJ databases">
        <authorList>
            <person name="Kjaerup R.B."/>
            <person name="Dalgaard T.S."/>
            <person name="Juul-Madsen H.R."/>
        </authorList>
    </citation>
    <scope>NUCLEOTIDE SEQUENCE [LARGE SCALE GENOMIC DNA]</scope>
    <source>
        <strain evidence="3 4">Pb300</strain>
    </source>
</reference>
<dbReference type="PANTHER" id="PTHR43662:SF7">
    <property type="entry name" value="DUF1996 DOMAIN-CONTAINING PROTEIN"/>
    <property type="match status" value="1"/>
</dbReference>
<dbReference type="AlphaFoldDB" id="A0A1D2JDP3"/>
<dbReference type="OrthoDB" id="74764at2759"/>
<evidence type="ECO:0000313" key="3">
    <source>
        <dbReference type="EMBL" id="ODH27198.1"/>
    </source>
</evidence>
<dbReference type="VEuPathDB" id="FungiDB:PABG_05444"/>
<accession>A0A1D2JDP3</accession>
<gene>
    <name evidence="3" type="ORF">ACO22_04275</name>
</gene>
<feature type="chain" id="PRO_5015063103" evidence="2">
    <location>
        <begin position="21"/>
        <end position="481"/>
    </location>
</feature>
<evidence type="ECO:0000313" key="4">
    <source>
        <dbReference type="Proteomes" id="UP000242814"/>
    </source>
</evidence>
<organism evidence="3 4">
    <name type="scientific">Paracoccidioides brasiliensis</name>
    <dbReference type="NCBI Taxonomy" id="121759"/>
    <lineage>
        <taxon>Eukaryota</taxon>
        <taxon>Fungi</taxon>
        <taxon>Dikarya</taxon>
        <taxon>Ascomycota</taxon>
        <taxon>Pezizomycotina</taxon>
        <taxon>Eurotiomycetes</taxon>
        <taxon>Eurotiomycetidae</taxon>
        <taxon>Onygenales</taxon>
        <taxon>Ajellomycetaceae</taxon>
        <taxon>Paracoccidioides</taxon>
    </lineage>
</organism>
<name>A0A1D2JDP3_PARBR</name>
<dbReference type="InterPro" id="IPR018535">
    <property type="entry name" value="DUF1996"/>
</dbReference>
<proteinExistence type="predicted"/>
<evidence type="ECO:0000256" key="2">
    <source>
        <dbReference type="SAM" id="SignalP"/>
    </source>
</evidence>
<feature type="signal peptide" evidence="2">
    <location>
        <begin position="1"/>
        <end position="20"/>
    </location>
</feature>
<dbReference type="Pfam" id="PF09362">
    <property type="entry name" value="DUF1996"/>
    <property type="match status" value="1"/>
</dbReference>
<dbReference type="VEuPathDB" id="FungiDB:PADG_05760"/>
<dbReference type="EMBL" id="LZYO01000165">
    <property type="protein sequence ID" value="ODH27198.1"/>
    <property type="molecule type" value="Genomic_DNA"/>
</dbReference>
<comment type="caution">
    <text evidence="3">The sequence shown here is derived from an EMBL/GenBank/DDBJ whole genome shotgun (WGS) entry which is preliminary data.</text>
</comment>
<feature type="compositionally biased region" description="Basic residues" evidence="1">
    <location>
        <begin position="468"/>
        <end position="481"/>
    </location>
</feature>
<dbReference type="Proteomes" id="UP000242814">
    <property type="component" value="Unassembled WGS sequence"/>
</dbReference>
<evidence type="ECO:0000256" key="1">
    <source>
        <dbReference type="SAM" id="MobiDB-lite"/>
    </source>
</evidence>
<keyword evidence="2" id="KW-0732">Signal</keyword>
<dbReference type="PANTHER" id="PTHR43662">
    <property type="match status" value="1"/>
</dbReference>
<feature type="region of interest" description="Disordered" evidence="1">
    <location>
        <begin position="380"/>
        <end position="408"/>
    </location>
</feature>